<name>A0ACB8SGK7_9AGAM</name>
<comment type="caution">
    <text evidence="1">The sequence shown here is derived from an EMBL/GenBank/DDBJ whole genome shotgun (WGS) entry which is preliminary data.</text>
</comment>
<accession>A0ACB8SGK7</accession>
<protein>
    <submittedName>
        <fullName evidence="1">Uncharacterized protein</fullName>
    </submittedName>
</protein>
<dbReference type="EMBL" id="MU277330">
    <property type="protein sequence ID" value="KAI0054916.1"/>
    <property type="molecule type" value="Genomic_DNA"/>
</dbReference>
<reference evidence="1" key="1">
    <citation type="submission" date="2021-03" db="EMBL/GenBank/DDBJ databases">
        <authorList>
            <consortium name="DOE Joint Genome Institute"/>
            <person name="Ahrendt S."/>
            <person name="Looney B.P."/>
            <person name="Miyauchi S."/>
            <person name="Morin E."/>
            <person name="Drula E."/>
            <person name="Courty P.E."/>
            <person name="Chicoki N."/>
            <person name="Fauchery L."/>
            <person name="Kohler A."/>
            <person name="Kuo A."/>
            <person name="Labutti K."/>
            <person name="Pangilinan J."/>
            <person name="Lipzen A."/>
            <person name="Riley R."/>
            <person name="Andreopoulos W."/>
            <person name="He G."/>
            <person name="Johnson J."/>
            <person name="Barry K.W."/>
            <person name="Grigoriev I.V."/>
            <person name="Nagy L."/>
            <person name="Hibbett D."/>
            <person name="Henrissat B."/>
            <person name="Matheny P.B."/>
            <person name="Labbe J."/>
            <person name="Martin F."/>
        </authorList>
    </citation>
    <scope>NUCLEOTIDE SEQUENCE</scope>
    <source>
        <strain evidence="1">HHB10654</strain>
    </source>
</reference>
<keyword evidence="2" id="KW-1185">Reference proteome</keyword>
<evidence type="ECO:0000313" key="1">
    <source>
        <dbReference type="EMBL" id="KAI0054916.1"/>
    </source>
</evidence>
<organism evidence="1 2">
    <name type="scientific">Artomyces pyxidatus</name>
    <dbReference type="NCBI Taxonomy" id="48021"/>
    <lineage>
        <taxon>Eukaryota</taxon>
        <taxon>Fungi</taxon>
        <taxon>Dikarya</taxon>
        <taxon>Basidiomycota</taxon>
        <taxon>Agaricomycotina</taxon>
        <taxon>Agaricomycetes</taxon>
        <taxon>Russulales</taxon>
        <taxon>Auriscalpiaceae</taxon>
        <taxon>Artomyces</taxon>
    </lineage>
</organism>
<dbReference type="Proteomes" id="UP000814140">
    <property type="component" value="Unassembled WGS sequence"/>
</dbReference>
<proteinExistence type="predicted"/>
<evidence type="ECO:0000313" key="2">
    <source>
        <dbReference type="Proteomes" id="UP000814140"/>
    </source>
</evidence>
<sequence length="79" mass="9028">MMRVRTSNKKAPSSFFHTLASGILSLHACVHRWYIVQFLFTSSLFPSGERDIFQARCETRPVTRRSRGQCHVQVTLASS</sequence>
<gene>
    <name evidence="1" type="ORF">BV25DRAFT_352905</name>
</gene>
<reference evidence="1" key="2">
    <citation type="journal article" date="2022" name="New Phytol.">
        <title>Evolutionary transition to the ectomycorrhizal habit in the genomes of a hyperdiverse lineage of mushroom-forming fungi.</title>
        <authorList>
            <person name="Looney B."/>
            <person name="Miyauchi S."/>
            <person name="Morin E."/>
            <person name="Drula E."/>
            <person name="Courty P.E."/>
            <person name="Kohler A."/>
            <person name="Kuo A."/>
            <person name="LaButti K."/>
            <person name="Pangilinan J."/>
            <person name="Lipzen A."/>
            <person name="Riley R."/>
            <person name="Andreopoulos W."/>
            <person name="He G."/>
            <person name="Johnson J."/>
            <person name="Nolan M."/>
            <person name="Tritt A."/>
            <person name="Barry K.W."/>
            <person name="Grigoriev I.V."/>
            <person name="Nagy L.G."/>
            <person name="Hibbett D."/>
            <person name="Henrissat B."/>
            <person name="Matheny P.B."/>
            <person name="Labbe J."/>
            <person name="Martin F.M."/>
        </authorList>
    </citation>
    <scope>NUCLEOTIDE SEQUENCE</scope>
    <source>
        <strain evidence="1">HHB10654</strain>
    </source>
</reference>